<keyword evidence="6 8" id="KW-1133">Transmembrane helix</keyword>
<feature type="non-terminal residue" evidence="9">
    <location>
        <position position="1"/>
    </location>
</feature>
<keyword evidence="5 8" id="KW-0812">Transmembrane</keyword>
<dbReference type="STRING" id="76859.RN98_00655"/>
<dbReference type="GO" id="GO:0005886">
    <property type="term" value="C:plasma membrane"/>
    <property type="evidence" value="ECO:0007669"/>
    <property type="project" value="UniProtKB-SubCell"/>
</dbReference>
<evidence type="ECO:0000256" key="1">
    <source>
        <dbReference type="ARBA" id="ARBA00004651"/>
    </source>
</evidence>
<feature type="transmembrane region" description="Helical" evidence="8">
    <location>
        <begin position="430"/>
        <end position="454"/>
    </location>
</feature>
<gene>
    <name evidence="9" type="ORF">HMPREF9094_2134</name>
</gene>
<dbReference type="HOGENOM" id="CLU_582093_0_0_0"/>
<keyword evidence="10" id="KW-1185">Reference proteome</keyword>
<sequence>IKYDILSTNLIRKIGGIKMTGIYKIVDSVNNLLWGKNILVFMLIGAALYFSFKTKFMQFRLFNKIVKVLFKNEKGKHGISSLETFFLGTACRVGAGNIAGVVAAISVGGPGSIFWMWLVAMLGSATAFIESSLAVIYRKKEKDGSYTGGTPFIIEKRLNMRWLGIIYALASVVCYFGVTQVMSNSITGSITSVYTWGADNKFFNLQNISSIAVAILVAYIIFFSKSKKDSIIASLNKIVPFMAIIYVVAVIYILVTNLTSIPAMIGNIFSQAFGTKEVLGGTFGAVVMNGVRRGLFSNEAGSGNSNYAAAAVHIDIPAKQGMVQAFGVFIDTLVICSATAFIVLLAPKSTISGLSGMALFQAAMSHHLDGFGALFVVILMFFFCISTILAVAFYGRSAVNFIHESKYLNIAYQVILILMIYIGGIKQDIFIWSLADFGLGIMTVINILVIIPIAKPALDSLRDYEKTLK</sequence>
<evidence type="ECO:0000313" key="10">
    <source>
        <dbReference type="Proteomes" id="UP000005392"/>
    </source>
</evidence>
<protein>
    <submittedName>
        <fullName evidence="9">AGCS family alanine (Or glycine):Na+ symporter carrier protein</fullName>
    </submittedName>
</protein>
<name>F9EQC9_9FUSO</name>
<proteinExistence type="inferred from homology"/>
<keyword evidence="8" id="KW-0769">Symport</keyword>
<dbReference type="AlphaFoldDB" id="F9EQC9"/>
<comment type="caution">
    <text evidence="9">The sequence shown here is derived from an EMBL/GenBank/DDBJ whole genome shotgun (WGS) entry which is preliminary data.</text>
</comment>
<keyword evidence="4 8" id="KW-1003">Cell membrane</keyword>
<feature type="transmembrane region" description="Helical" evidence="8">
    <location>
        <begin position="113"/>
        <end position="137"/>
    </location>
</feature>
<evidence type="ECO:0000256" key="3">
    <source>
        <dbReference type="ARBA" id="ARBA00022448"/>
    </source>
</evidence>
<feature type="transmembrane region" description="Helical" evidence="8">
    <location>
        <begin position="202"/>
        <end position="223"/>
    </location>
</feature>
<evidence type="ECO:0000256" key="7">
    <source>
        <dbReference type="ARBA" id="ARBA00023136"/>
    </source>
</evidence>
<feature type="transmembrane region" description="Helical" evidence="8">
    <location>
        <begin position="162"/>
        <end position="182"/>
    </location>
</feature>
<feature type="transmembrane region" description="Helical" evidence="8">
    <location>
        <begin position="325"/>
        <end position="344"/>
    </location>
</feature>
<feature type="transmembrane region" description="Helical" evidence="8">
    <location>
        <begin position="374"/>
        <end position="395"/>
    </location>
</feature>
<comment type="similarity">
    <text evidence="2 8">Belongs to the alanine or glycine:cation symporter (AGCS) (TC 2.A.25) family.</text>
</comment>
<evidence type="ECO:0000313" key="9">
    <source>
        <dbReference type="EMBL" id="EGQ78839.1"/>
    </source>
</evidence>
<accession>F9EQC9</accession>
<comment type="subcellular location">
    <subcellularLocation>
        <location evidence="1 8">Cell membrane</location>
        <topology evidence="1 8">Multi-pass membrane protein</topology>
    </subcellularLocation>
</comment>
<evidence type="ECO:0000256" key="8">
    <source>
        <dbReference type="RuleBase" id="RU363064"/>
    </source>
</evidence>
<feature type="transmembrane region" description="Helical" evidence="8">
    <location>
        <begin position="407"/>
        <end position="424"/>
    </location>
</feature>
<dbReference type="PANTHER" id="PTHR30330">
    <property type="entry name" value="AGSS FAMILY TRANSPORTER, SODIUM-ALANINE"/>
    <property type="match status" value="1"/>
</dbReference>
<evidence type="ECO:0000256" key="4">
    <source>
        <dbReference type="ARBA" id="ARBA00022475"/>
    </source>
</evidence>
<dbReference type="InterPro" id="IPR001463">
    <property type="entry name" value="Na/Ala_symport"/>
</dbReference>
<keyword evidence="3 8" id="KW-0813">Transport</keyword>
<dbReference type="GO" id="GO:0005283">
    <property type="term" value="F:amino acid:sodium symporter activity"/>
    <property type="evidence" value="ECO:0007669"/>
    <property type="project" value="InterPro"/>
</dbReference>
<feature type="transmembrane region" description="Helical" evidence="8">
    <location>
        <begin position="33"/>
        <end position="52"/>
    </location>
</feature>
<evidence type="ECO:0000256" key="5">
    <source>
        <dbReference type="ARBA" id="ARBA00022692"/>
    </source>
</evidence>
<dbReference type="PRINTS" id="PR00175">
    <property type="entry name" value="NAALASMPORT"/>
</dbReference>
<organism evidence="9 10">
    <name type="scientific">Fusobacterium animalis ATCC 51191</name>
    <dbReference type="NCBI Taxonomy" id="997347"/>
    <lineage>
        <taxon>Bacteria</taxon>
        <taxon>Fusobacteriati</taxon>
        <taxon>Fusobacteriota</taxon>
        <taxon>Fusobacteriia</taxon>
        <taxon>Fusobacteriales</taxon>
        <taxon>Fusobacteriaceae</taxon>
        <taxon>Fusobacterium</taxon>
    </lineage>
</organism>
<dbReference type="Proteomes" id="UP000005392">
    <property type="component" value="Unassembled WGS sequence"/>
</dbReference>
<dbReference type="Pfam" id="PF01235">
    <property type="entry name" value="Na_Ala_symp"/>
    <property type="match status" value="1"/>
</dbReference>
<evidence type="ECO:0000256" key="2">
    <source>
        <dbReference type="ARBA" id="ARBA00009261"/>
    </source>
</evidence>
<dbReference type="PATRIC" id="fig|997347.4.peg.1967"/>
<dbReference type="NCBIfam" id="TIGR00835">
    <property type="entry name" value="agcS"/>
    <property type="match status" value="1"/>
</dbReference>
<keyword evidence="7 8" id="KW-0472">Membrane</keyword>
<evidence type="ECO:0000256" key="6">
    <source>
        <dbReference type="ARBA" id="ARBA00022989"/>
    </source>
</evidence>
<dbReference type="EMBL" id="AFQD01000391">
    <property type="protein sequence ID" value="EGQ78839.1"/>
    <property type="molecule type" value="Genomic_DNA"/>
</dbReference>
<dbReference type="PANTHER" id="PTHR30330:SF1">
    <property type="entry name" value="AMINO-ACID CARRIER PROTEIN ALST"/>
    <property type="match status" value="1"/>
</dbReference>
<feature type="transmembrane region" description="Helical" evidence="8">
    <location>
        <begin position="235"/>
        <end position="255"/>
    </location>
</feature>
<reference evidence="9 10" key="1">
    <citation type="submission" date="2011-05" db="EMBL/GenBank/DDBJ databases">
        <authorList>
            <person name="Muzny D."/>
            <person name="Qin X."/>
            <person name="Deng J."/>
            <person name="Jiang H."/>
            <person name="Liu Y."/>
            <person name="Qu J."/>
            <person name="Song X.-Z."/>
            <person name="Zhang L."/>
            <person name="Thornton R."/>
            <person name="Coyle M."/>
            <person name="Francisco L."/>
            <person name="Jackson L."/>
            <person name="Javaid M."/>
            <person name="Korchina V."/>
            <person name="Kovar C."/>
            <person name="Mata R."/>
            <person name="Mathew T."/>
            <person name="Ngo R."/>
            <person name="Nguyen L."/>
            <person name="Nguyen N."/>
            <person name="Okwuonu G."/>
            <person name="Ongeri F."/>
            <person name="Pham C."/>
            <person name="Simmons D."/>
            <person name="Wilczek-Boney K."/>
            <person name="Hale W."/>
            <person name="Jakkamsetti A."/>
            <person name="Pham P."/>
            <person name="Ruth R."/>
            <person name="San Lucas F."/>
            <person name="Warren J."/>
            <person name="Zhang J."/>
            <person name="Zhao Z."/>
            <person name="Zhou C."/>
            <person name="Zhu D."/>
            <person name="Lee S."/>
            <person name="Bess C."/>
            <person name="Blankenburg K."/>
            <person name="Forbes L."/>
            <person name="Fu Q."/>
            <person name="Gubbala S."/>
            <person name="Hirani K."/>
            <person name="Jayaseelan J.C."/>
            <person name="Lara F."/>
            <person name="Munidasa M."/>
            <person name="Palculict T."/>
            <person name="Patil S."/>
            <person name="Pu L.-L."/>
            <person name="Saada N."/>
            <person name="Tang L."/>
            <person name="Weissenberger G."/>
            <person name="Zhu Y."/>
            <person name="Hemphill L."/>
            <person name="Shang Y."/>
            <person name="Youmans B."/>
            <person name="Ayvaz T."/>
            <person name="Ross M."/>
            <person name="Santibanez J."/>
            <person name="Aqrawi P."/>
            <person name="Gross S."/>
            <person name="Joshi V."/>
            <person name="Fowler G."/>
            <person name="Nazareth L."/>
            <person name="Reid J."/>
            <person name="Worley K."/>
            <person name="Petrosino J."/>
            <person name="Highlander S."/>
            <person name="Gibbs R."/>
        </authorList>
    </citation>
    <scope>NUCLEOTIDE SEQUENCE [LARGE SCALE GENOMIC DNA]</scope>
    <source>
        <strain evidence="9 10">ATCC 51191</strain>
    </source>
</reference>